<dbReference type="Gene3D" id="2.60.34.10">
    <property type="entry name" value="Substrate Binding Domain Of DNAk, Chain A, domain 1"/>
    <property type="match status" value="1"/>
</dbReference>
<gene>
    <name evidence="6" type="ORF">AAHA92_32297</name>
</gene>
<dbReference type="Proteomes" id="UP001567538">
    <property type="component" value="Unassembled WGS sequence"/>
</dbReference>
<dbReference type="SUPFAM" id="SSF53067">
    <property type="entry name" value="Actin-like ATPase domain"/>
    <property type="match status" value="1"/>
</dbReference>
<feature type="compositionally biased region" description="Low complexity" evidence="5">
    <location>
        <begin position="33"/>
        <end position="44"/>
    </location>
</feature>
<dbReference type="AlphaFoldDB" id="A0ABD1FMD7"/>
<protein>
    <submittedName>
        <fullName evidence="6">Uncharacterized protein</fullName>
    </submittedName>
</protein>
<keyword evidence="3 4" id="KW-0067">ATP-binding</keyword>
<proteinExistence type="inferred from homology"/>
<evidence type="ECO:0000256" key="1">
    <source>
        <dbReference type="ARBA" id="ARBA00007381"/>
    </source>
</evidence>
<feature type="region of interest" description="Disordered" evidence="5">
    <location>
        <begin position="1"/>
        <end position="44"/>
    </location>
</feature>
<dbReference type="InterPro" id="IPR013126">
    <property type="entry name" value="Hsp_70_fam"/>
</dbReference>
<evidence type="ECO:0000256" key="5">
    <source>
        <dbReference type="SAM" id="MobiDB-lite"/>
    </source>
</evidence>
<evidence type="ECO:0000313" key="6">
    <source>
        <dbReference type="EMBL" id="KAL1532268.1"/>
    </source>
</evidence>
<dbReference type="SUPFAM" id="SSF100920">
    <property type="entry name" value="Heat shock protein 70kD (HSP70), peptide-binding domain"/>
    <property type="match status" value="1"/>
</dbReference>
<accession>A0ABD1FMD7</accession>
<reference evidence="6 7" key="1">
    <citation type="submission" date="2024-06" db="EMBL/GenBank/DDBJ databases">
        <title>A chromosome level genome sequence of Diviner's sage (Salvia divinorum).</title>
        <authorList>
            <person name="Ford S.A."/>
            <person name="Ro D.-K."/>
            <person name="Ness R.W."/>
            <person name="Phillips M.A."/>
        </authorList>
    </citation>
    <scope>NUCLEOTIDE SEQUENCE [LARGE SCALE GENOMIC DNA]</scope>
    <source>
        <strain evidence="6">SAF-2024a</strain>
        <tissue evidence="6">Leaf</tissue>
    </source>
</reference>
<dbReference type="EMBL" id="JBEAFC010000014">
    <property type="protein sequence ID" value="KAL1532268.1"/>
    <property type="molecule type" value="Genomic_DNA"/>
</dbReference>
<comment type="caution">
    <text evidence="6">The sequence shown here is derived from an EMBL/GenBank/DDBJ whole genome shotgun (WGS) entry which is preliminary data.</text>
</comment>
<dbReference type="InterPro" id="IPR043129">
    <property type="entry name" value="ATPase_NBD"/>
</dbReference>
<feature type="region of interest" description="Disordered" evidence="5">
    <location>
        <begin position="148"/>
        <end position="171"/>
    </location>
</feature>
<sequence>MSYHYTDYHQPQFNQHHNHPRQLTCWDLPPPHQFHQQQPQSQPPNLLDWQQQYLHPPNLLDWQQQYLHSHSRRTQSDLRPPDPAPPYGEMTYMTSPNSHQFGHQNQQPAAQPYHLLTNATRQARTQPPPHHLRSNSCWYPPPPPEQHIFSSHLAYDQPPPRSPSCWDPPVQRTHHSYPAYNQSQTQQSPYCSRDYSVQQRSSVEGYHSWQLEYPPSRPLPLPDQQPVFNHQTQPQREPYCGDPPNHHRSEALLPAAATPPAATNDYQHQATKNTGVVTRLNGMCTVNEPTTAAIAYGLDEKANSVGEKIVLIFDPDEPSQRINPDKAAAYGDADRAAILSDEGKKKEHGFSTYSDSQPSVQIQVYEGEIKWTRDITLLEKYELSGIPPAPPCSLDMYGSMELYADDNDGSVQSHQTHCDDTTIDRLLNHDQIAEEKVLLNVDEVLHTANDKQLDPDLSDVDLQLSSYLRLLDRRPELSISRLLQWNPHKVEHGTISADMPLIHSKGELGKTHILWDTRNREIPTRKAAITTVSGYKSVLRNRSFLRYHMTWYDYDDRQYSLNGHIGDVAEFLLWSGQSANFHYDLDLRQQNSEFQAPVSGHLFHSHHGYASVNFSNSIHGVASLVVEKYDSENHIVVASKFMTLDDKMEVTLVSNFGRIMENGVQA</sequence>
<evidence type="ECO:0000256" key="4">
    <source>
        <dbReference type="RuleBase" id="RU003322"/>
    </source>
</evidence>
<keyword evidence="7" id="KW-1185">Reference proteome</keyword>
<keyword evidence="2 4" id="KW-0547">Nucleotide-binding</keyword>
<dbReference type="InterPro" id="IPR029047">
    <property type="entry name" value="HSP70_peptide-bd_sf"/>
</dbReference>
<dbReference type="Pfam" id="PF00012">
    <property type="entry name" value="HSP70"/>
    <property type="match status" value="2"/>
</dbReference>
<name>A0ABD1FMD7_SALDI</name>
<organism evidence="6 7">
    <name type="scientific">Salvia divinorum</name>
    <name type="common">Maria pastora</name>
    <name type="synonym">Diviner's sage</name>
    <dbReference type="NCBI Taxonomy" id="28513"/>
    <lineage>
        <taxon>Eukaryota</taxon>
        <taxon>Viridiplantae</taxon>
        <taxon>Streptophyta</taxon>
        <taxon>Embryophyta</taxon>
        <taxon>Tracheophyta</taxon>
        <taxon>Spermatophyta</taxon>
        <taxon>Magnoliopsida</taxon>
        <taxon>eudicotyledons</taxon>
        <taxon>Gunneridae</taxon>
        <taxon>Pentapetalae</taxon>
        <taxon>asterids</taxon>
        <taxon>lamiids</taxon>
        <taxon>Lamiales</taxon>
        <taxon>Lamiaceae</taxon>
        <taxon>Nepetoideae</taxon>
        <taxon>Mentheae</taxon>
        <taxon>Salviinae</taxon>
        <taxon>Salvia</taxon>
        <taxon>Salvia subgen. Calosphace</taxon>
    </lineage>
</organism>
<evidence type="ECO:0000313" key="7">
    <source>
        <dbReference type="Proteomes" id="UP001567538"/>
    </source>
</evidence>
<evidence type="ECO:0000256" key="2">
    <source>
        <dbReference type="ARBA" id="ARBA00022741"/>
    </source>
</evidence>
<evidence type="ECO:0000256" key="3">
    <source>
        <dbReference type="ARBA" id="ARBA00022840"/>
    </source>
</evidence>
<dbReference type="GO" id="GO:0005524">
    <property type="term" value="F:ATP binding"/>
    <property type="evidence" value="ECO:0007669"/>
    <property type="project" value="UniProtKB-KW"/>
</dbReference>
<comment type="similarity">
    <text evidence="1 4">Belongs to the heat shock protein 70 family.</text>
</comment>
<dbReference type="FunFam" id="3.30.420.40:FF:000028">
    <property type="entry name" value="heat shock 70 kDa protein-like"/>
    <property type="match status" value="1"/>
</dbReference>
<feature type="compositionally biased region" description="Polar residues" evidence="5">
    <location>
        <begin position="92"/>
        <end position="107"/>
    </location>
</feature>
<dbReference type="Gene3D" id="3.30.420.40">
    <property type="match status" value="1"/>
</dbReference>
<dbReference type="PANTHER" id="PTHR19375">
    <property type="entry name" value="HEAT SHOCK PROTEIN 70KDA"/>
    <property type="match status" value="1"/>
</dbReference>
<feature type="region of interest" description="Disordered" evidence="5">
    <location>
        <begin position="70"/>
        <end position="107"/>
    </location>
</feature>